<keyword evidence="1" id="KW-1133">Transmembrane helix</keyword>
<feature type="transmembrane region" description="Helical" evidence="1">
    <location>
        <begin position="219"/>
        <end position="238"/>
    </location>
</feature>
<evidence type="ECO:0000256" key="1">
    <source>
        <dbReference type="SAM" id="Phobius"/>
    </source>
</evidence>
<accession>A0A6H1NW93</accession>
<proteinExistence type="predicted"/>
<dbReference type="InterPro" id="IPR032809">
    <property type="entry name" value="Put_HupE_UreJ"/>
</dbReference>
<dbReference type="Proteomes" id="UP000501868">
    <property type="component" value="Chromosome"/>
</dbReference>
<evidence type="ECO:0000313" key="2">
    <source>
        <dbReference type="EMBL" id="QIZ05505.1"/>
    </source>
</evidence>
<protein>
    <submittedName>
        <fullName evidence="2">HupE/UreJ family protein</fullName>
    </submittedName>
</protein>
<reference evidence="2 3" key="1">
    <citation type="submission" date="2020-04" db="EMBL/GenBank/DDBJ databases">
        <title>Genome-Wide Identification of 5-Methylcytosine Sites in Bacterial Genomes By High-Throughput Sequencing of MspJI Restriction Fragments.</title>
        <authorList>
            <person name="Wu V."/>
        </authorList>
    </citation>
    <scope>NUCLEOTIDE SEQUENCE [LARGE SCALE GENOMIC DNA]</scope>
    <source>
        <strain evidence="2 3">S2</strain>
    </source>
</reference>
<feature type="transmembrane region" description="Helical" evidence="1">
    <location>
        <begin position="244"/>
        <end position="262"/>
    </location>
</feature>
<feature type="transmembrane region" description="Helical" evidence="1">
    <location>
        <begin position="305"/>
        <end position="328"/>
    </location>
</feature>
<dbReference type="AlphaFoldDB" id="A0A6H1NW93"/>
<evidence type="ECO:0000313" key="3">
    <source>
        <dbReference type="Proteomes" id="UP000501868"/>
    </source>
</evidence>
<dbReference type="Pfam" id="PF13795">
    <property type="entry name" value="HupE_UreJ_2"/>
    <property type="match status" value="1"/>
</dbReference>
<feature type="transmembrane region" description="Helical" evidence="1">
    <location>
        <begin position="274"/>
        <end position="293"/>
    </location>
</feature>
<dbReference type="EMBL" id="CP051128">
    <property type="protein sequence ID" value="QIZ05505.1"/>
    <property type="molecule type" value="Genomic_DNA"/>
</dbReference>
<keyword evidence="1" id="KW-0472">Membrane</keyword>
<feature type="transmembrane region" description="Helical" evidence="1">
    <location>
        <begin position="195"/>
        <end position="212"/>
    </location>
</feature>
<gene>
    <name evidence="2" type="ORF">HFZ78_00895</name>
</gene>
<keyword evidence="1" id="KW-0812">Transmembrane</keyword>
<organism evidence="2 3">
    <name type="scientific">Priestia megaterium</name>
    <name type="common">Bacillus megaterium</name>
    <dbReference type="NCBI Taxonomy" id="1404"/>
    <lineage>
        <taxon>Bacteria</taxon>
        <taxon>Bacillati</taxon>
        <taxon>Bacillota</taxon>
        <taxon>Bacilli</taxon>
        <taxon>Bacillales</taxon>
        <taxon>Bacillaceae</taxon>
        <taxon>Priestia</taxon>
    </lineage>
</organism>
<feature type="transmembrane region" description="Helical" evidence="1">
    <location>
        <begin position="340"/>
        <end position="357"/>
    </location>
</feature>
<reference evidence="2 3" key="2">
    <citation type="submission" date="2020-04" db="EMBL/GenBank/DDBJ databases">
        <authorList>
            <person name="Fomenkov A."/>
            <person name="Anton B.P."/>
            <person name="Roberts R.J."/>
        </authorList>
    </citation>
    <scope>NUCLEOTIDE SEQUENCE [LARGE SCALE GENOMIC DNA]</scope>
    <source>
        <strain evidence="2 3">S2</strain>
    </source>
</reference>
<sequence>MKKTYLLLISIIIFLGYFFSSSNTDKAFAHSGSYGFAKIAADGDMVRITLLIDSLTIAEFPGVDANHDEIIDQDELKNSYNEVICPYIEKGLAVKNNGRVLSMTHELQSVPQLSMIQIDLLFKDSSKIGTVSIFYNLFFDRSENKHTNVATFKTVDGKSFEYIFSKDKKEWTGTFGEAPGFFDTAFQFIRLGIEHILTGYDHMLFLLALLLVKMKFRSIAAVVTSFTFAHSITLILAALDVVSLPSRIVEATIALTIVYVALENLWSRDYQHRWALTFAFGLIHGFGFAGVLQEIGLPKNHELTALLTFNLGVELGQLLILVCLYPLIRKVEIFLWWPRAVQIGSVLVGLAGLNWFVTRVFT</sequence>
<name>A0A6H1NW93_PRIMG</name>